<protein>
    <submittedName>
        <fullName evidence="3">Uncharacterized protein</fullName>
    </submittedName>
</protein>
<accession>A0A4Z1HRN8</accession>
<reference evidence="3 4" key="1">
    <citation type="submission" date="2017-12" db="EMBL/GenBank/DDBJ databases">
        <title>Comparative genomics of Botrytis spp.</title>
        <authorList>
            <person name="Valero-Jimenez C.A."/>
            <person name="Tapia P."/>
            <person name="Veloso J."/>
            <person name="Silva-Moreno E."/>
            <person name="Staats M."/>
            <person name="Valdes J.H."/>
            <person name="Van Kan J.A.L."/>
        </authorList>
    </citation>
    <scope>NUCLEOTIDE SEQUENCE [LARGE SCALE GENOMIC DNA]</scope>
    <source>
        <strain evidence="3 4">MUCL2120</strain>
    </source>
</reference>
<feature type="transmembrane region" description="Helical" evidence="2">
    <location>
        <begin position="119"/>
        <end position="139"/>
    </location>
</feature>
<evidence type="ECO:0000256" key="2">
    <source>
        <dbReference type="SAM" id="Phobius"/>
    </source>
</evidence>
<evidence type="ECO:0000313" key="4">
    <source>
        <dbReference type="Proteomes" id="UP000297452"/>
    </source>
</evidence>
<name>A0A4Z1HRN8_9HELO</name>
<keyword evidence="2" id="KW-0472">Membrane</keyword>
<gene>
    <name evidence="3" type="ORF">BOTNAR_0353g00070</name>
</gene>
<sequence length="242" mass="26625">MLQKYVPTARQGAARHPSSTVPPQFMILSFSASFLVLALIQALLHFENMISRFLGLIWLFSRVFAQNDDASPTVIEINYGTTTKLVTITTPTGTASSTPTRSSASTNTNTTPSASSTRITRIVILVVTVVVCIPCGLLLRRYRRHGYFFKPSKKPERKPVDTHPQIAELPQGGYHETTELMAEISPGEMGLGGRHETVEMEGSLLQPKEMPATESTSMKWGTTSSEIQGFERKRGSMEISSC</sequence>
<keyword evidence="2" id="KW-0812">Transmembrane</keyword>
<dbReference type="Proteomes" id="UP000297452">
    <property type="component" value="Unassembled WGS sequence"/>
</dbReference>
<feature type="region of interest" description="Disordered" evidence="1">
    <location>
        <begin position="89"/>
        <end position="113"/>
    </location>
</feature>
<evidence type="ECO:0000256" key="1">
    <source>
        <dbReference type="SAM" id="MobiDB-lite"/>
    </source>
</evidence>
<organism evidence="3 4">
    <name type="scientific">Botryotinia narcissicola</name>
    <dbReference type="NCBI Taxonomy" id="278944"/>
    <lineage>
        <taxon>Eukaryota</taxon>
        <taxon>Fungi</taxon>
        <taxon>Dikarya</taxon>
        <taxon>Ascomycota</taxon>
        <taxon>Pezizomycotina</taxon>
        <taxon>Leotiomycetes</taxon>
        <taxon>Helotiales</taxon>
        <taxon>Sclerotiniaceae</taxon>
        <taxon>Botryotinia</taxon>
    </lineage>
</organism>
<evidence type="ECO:0000313" key="3">
    <source>
        <dbReference type="EMBL" id="TGO51515.1"/>
    </source>
</evidence>
<proteinExistence type="predicted"/>
<dbReference type="AlphaFoldDB" id="A0A4Z1HRN8"/>
<feature type="transmembrane region" description="Helical" evidence="2">
    <location>
        <begin position="25"/>
        <end position="44"/>
    </location>
</feature>
<dbReference type="EMBL" id="PQXJ01000353">
    <property type="protein sequence ID" value="TGO51515.1"/>
    <property type="molecule type" value="Genomic_DNA"/>
</dbReference>
<comment type="caution">
    <text evidence="3">The sequence shown here is derived from an EMBL/GenBank/DDBJ whole genome shotgun (WGS) entry which is preliminary data.</text>
</comment>
<keyword evidence="4" id="KW-1185">Reference proteome</keyword>
<keyword evidence="2" id="KW-1133">Transmembrane helix</keyword>
<dbReference type="OrthoDB" id="3555926at2759"/>